<dbReference type="CDD" id="cd00483">
    <property type="entry name" value="HPPK"/>
    <property type="match status" value="1"/>
</dbReference>
<dbReference type="eggNOG" id="COG0801">
    <property type="taxonomic scope" value="Bacteria"/>
</dbReference>
<dbReference type="UniPathway" id="UPA00077">
    <property type="reaction ID" value="UER00155"/>
</dbReference>
<keyword evidence="9" id="KW-0289">Folate biosynthesis</keyword>
<keyword evidence="5" id="KW-0808">Transferase</keyword>
<protein>
    <recommendedName>
        <fullName evidence="4">2-amino-4-hydroxy-6-hydroxymethyldihydropteridine pyrophosphokinase</fullName>
        <ecNumber evidence="3">2.7.6.3</ecNumber>
    </recommendedName>
    <alternativeName>
        <fullName evidence="11">6-hydroxymethyl-7,8-dihydropterin pyrophosphokinase</fullName>
    </alternativeName>
    <alternativeName>
        <fullName evidence="12">7,8-dihydro-6-hydroxymethylpterin-pyrophosphokinase</fullName>
    </alternativeName>
</protein>
<dbReference type="Gene3D" id="3.30.70.560">
    <property type="entry name" value="7,8-Dihydro-6-hydroxymethylpterin-pyrophosphokinase HPPK"/>
    <property type="match status" value="1"/>
</dbReference>
<keyword evidence="8" id="KW-0067">ATP-binding</keyword>
<reference evidence="14 15" key="1">
    <citation type="submission" date="2014-07" db="EMBL/GenBank/DDBJ databases">
        <authorList>
            <person name="McCorrison J."/>
            <person name="Sanka R."/>
            <person name="Torralba M."/>
            <person name="Gillis M."/>
            <person name="Haft D.H."/>
            <person name="Methe B."/>
            <person name="Sutton G."/>
            <person name="Nelson K.E."/>
        </authorList>
    </citation>
    <scope>NUCLEOTIDE SEQUENCE [LARGE SCALE GENOMIC DNA]</scope>
    <source>
        <strain evidence="14 15">DNF00040</strain>
    </source>
</reference>
<dbReference type="GO" id="GO:0046656">
    <property type="term" value="P:folic acid biosynthetic process"/>
    <property type="evidence" value="ECO:0007669"/>
    <property type="project" value="UniProtKB-KW"/>
</dbReference>
<dbReference type="SUPFAM" id="SSF55083">
    <property type="entry name" value="6-hydroxymethyl-7,8-dihydropterin pyrophosphokinase, HPPK"/>
    <property type="match status" value="1"/>
</dbReference>
<evidence type="ECO:0000256" key="1">
    <source>
        <dbReference type="ARBA" id="ARBA00005051"/>
    </source>
</evidence>
<dbReference type="NCBIfam" id="TIGR01498">
    <property type="entry name" value="folK"/>
    <property type="match status" value="1"/>
</dbReference>
<dbReference type="InterPro" id="IPR000550">
    <property type="entry name" value="Hppk"/>
</dbReference>
<comment type="pathway">
    <text evidence="1">Cofactor biosynthesis; tetrahydrofolate biosynthesis; 2-amino-4-hydroxy-6-hydroxymethyl-7,8-dihydropteridine diphosphate from 7,8-dihydroneopterin triphosphate: step 4/4.</text>
</comment>
<dbReference type="PANTHER" id="PTHR43071:SF1">
    <property type="entry name" value="2-AMINO-4-HYDROXY-6-HYDROXYMETHYLDIHYDROPTERIDINE PYROPHOSPHOKINASE"/>
    <property type="match status" value="1"/>
</dbReference>
<gene>
    <name evidence="14" type="ORF">HMPREF2130_10525</name>
</gene>
<dbReference type="Pfam" id="PF01288">
    <property type="entry name" value="HPPK"/>
    <property type="match status" value="1"/>
</dbReference>
<evidence type="ECO:0000256" key="6">
    <source>
        <dbReference type="ARBA" id="ARBA00022741"/>
    </source>
</evidence>
<evidence type="ECO:0000256" key="10">
    <source>
        <dbReference type="ARBA" id="ARBA00029409"/>
    </source>
</evidence>
<keyword evidence="15" id="KW-1185">Reference proteome</keyword>
<comment type="function">
    <text evidence="10">Catalyzes the transfer of pyrophosphate from adenosine triphosphate (ATP) to 6-hydroxymethyl-7,8-dihydropterin, an enzymatic step in folate biosynthesis pathway.</text>
</comment>
<dbReference type="OrthoDB" id="9808041at2"/>
<dbReference type="GO" id="GO:0016301">
    <property type="term" value="F:kinase activity"/>
    <property type="evidence" value="ECO:0007669"/>
    <property type="project" value="UniProtKB-KW"/>
</dbReference>
<keyword evidence="6" id="KW-0547">Nucleotide-binding</keyword>
<dbReference type="EMBL" id="JRNI01000077">
    <property type="protein sequence ID" value="KGF26279.1"/>
    <property type="molecule type" value="Genomic_DNA"/>
</dbReference>
<evidence type="ECO:0000256" key="2">
    <source>
        <dbReference type="ARBA" id="ARBA00005810"/>
    </source>
</evidence>
<dbReference type="RefSeq" id="WP_018025626.1">
    <property type="nucleotide sequence ID" value="NZ_JRNI01000077.1"/>
</dbReference>
<dbReference type="PANTHER" id="PTHR43071">
    <property type="entry name" value="2-AMINO-4-HYDROXY-6-HYDROXYMETHYLDIHYDROPTERIDINE PYROPHOSPHOKINASE"/>
    <property type="match status" value="1"/>
</dbReference>
<evidence type="ECO:0000313" key="15">
    <source>
        <dbReference type="Proteomes" id="UP000029629"/>
    </source>
</evidence>
<keyword evidence="7 14" id="KW-0418">Kinase</keyword>
<dbReference type="EC" id="2.7.6.3" evidence="3"/>
<sequence>MSDAAVMHQAYIALGANLNSPATTLEAAIDSIAASPGIKLLKRSSLYRSPPLDADGPDYINAVVEIVTSLQPLPLLHRLQAIENAYGRERTYRNAPRTLDLDILLYQDFSSDSAELSVPHPRLHLRSFVLMPLIEIAGDMQLAQGSASELLKAALASGQIIHKL</sequence>
<accession>A0A096AZ60</accession>
<proteinExistence type="inferred from homology"/>
<evidence type="ECO:0000256" key="8">
    <source>
        <dbReference type="ARBA" id="ARBA00022840"/>
    </source>
</evidence>
<evidence type="ECO:0000256" key="3">
    <source>
        <dbReference type="ARBA" id="ARBA00013253"/>
    </source>
</evidence>
<evidence type="ECO:0000256" key="9">
    <source>
        <dbReference type="ARBA" id="ARBA00022909"/>
    </source>
</evidence>
<evidence type="ECO:0000256" key="5">
    <source>
        <dbReference type="ARBA" id="ARBA00022679"/>
    </source>
</evidence>
<dbReference type="GO" id="GO:0003848">
    <property type="term" value="F:2-amino-4-hydroxy-6-hydroxymethyldihydropteridine diphosphokinase activity"/>
    <property type="evidence" value="ECO:0007669"/>
    <property type="project" value="UniProtKB-EC"/>
</dbReference>
<dbReference type="GeneID" id="93428448"/>
<evidence type="ECO:0000256" key="12">
    <source>
        <dbReference type="ARBA" id="ARBA00033413"/>
    </source>
</evidence>
<comment type="similarity">
    <text evidence="2">Belongs to the HPPK family.</text>
</comment>
<dbReference type="AlphaFoldDB" id="A0A096AZ60"/>
<dbReference type="InterPro" id="IPR035907">
    <property type="entry name" value="Hppk_sf"/>
</dbReference>
<dbReference type="Proteomes" id="UP000029629">
    <property type="component" value="Unassembled WGS sequence"/>
</dbReference>
<name>A0A096AZ60_9BURK</name>
<evidence type="ECO:0000259" key="13">
    <source>
        <dbReference type="PROSITE" id="PS00794"/>
    </source>
</evidence>
<dbReference type="GO" id="GO:0005524">
    <property type="term" value="F:ATP binding"/>
    <property type="evidence" value="ECO:0007669"/>
    <property type="project" value="UniProtKB-KW"/>
</dbReference>
<feature type="domain" description="7,8-dihydro-6-hydroxymethylpterin-pyrophosphokinase" evidence="13">
    <location>
        <begin position="93"/>
        <end position="104"/>
    </location>
</feature>
<dbReference type="GO" id="GO:0046654">
    <property type="term" value="P:tetrahydrofolate biosynthetic process"/>
    <property type="evidence" value="ECO:0007669"/>
    <property type="project" value="UniProtKB-UniPathway"/>
</dbReference>
<evidence type="ECO:0000256" key="7">
    <source>
        <dbReference type="ARBA" id="ARBA00022777"/>
    </source>
</evidence>
<evidence type="ECO:0000256" key="4">
    <source>
        <dbReference type="ARBA" id="ARBA00016218"/>
    </source>
</evidence>
<comment type="caution">
    <text evidence="14">The sequence shown here is derived from an EMBL/GenBank/DDBJ whole genome shotgun (WGS) entry which is preliminary data.</text>
</comment>
<organism evidence="14 15">
    <name type="scientific">Oligella urethralis DNF00040</name>
    <dbReference type="NCBI Taxonomy" id="1401065"/>
    <lineage>
        <taxon>Bacteria</taxon>
        <taxon>Pseudomonadati</taxon>
        <taxon>Pseudomonadota</taxon>
        <taxon>Betaproteobacteria</taxon>
        <taxon>Burkholderiales</taxon>
        <taxon>Alcaligenaceae</taxon>
        <taxon>Oligella</taxon>
    </lineage>
</organism>
<evidence type="ECO:0000313" key="14">
    <source>
        <dbReference type="EMBL" id="KGF26279.1"/>
    </source>
</evidence>
<evidence type="ECO:0000256" key="11">
    <source>
        <dbReference type="ARBA" id="ARBA00029766"/>
    </source>
</evidence>
<dbReference type="PROSITE" id="PS00794">
    <property type="entry name" value="HPPK"/>
    <property type="match status" value="1"/>
</dbReference>